<gene>
    <name evidence="1" type="primary">gldD</name>
    <name evidence="1" type="ORF">GCM10011425_22130</name>
</gene>
<reference evidence="1" key="2">
    <citation type="submission" date="2020-09" db="EMBL/GenBank/DDBJ databases">
        <authorList>
            <person name="Sun Q."/>
            <person name="Sedlacek I."/>
        </authorList>
    </citation>
    <scope>NUCLEOTIDE SEQUENCE</scope>
    <source>
        <strain evidence="1">CCM 8711</strain>
    </source>
</reference>
<organism evidence="1 2">
    <name type="scientific">Mucilaginibacter galii</name>
    <dbReference type="NCBI Taxonomy" id="2005073"/>
    <lineage>
        <taxon>Bacteria</taxon>
        <taxon>Pseudomonadati</taxon>
        <taxon>Bacteroidota</taxon>
        <taxon>Sphingobacteriia</taxon>
        <taxon>Sphingobacteriales</taxon>
        <taxon>Sphingobacteriaceae</taxon>
        <taxon>Mucilaginibacter</taxon>
    </lineage>
</organism>
<dbReference type="NCBIfam" id="TIGR03512">
    <property type="entry name" value="GldD_lipo"/>
    <property type="match status" value="1"/>
</dbReference>
<keyword evidence="1" id="KW-0449">Lipoprotein</keyword>
<dbReference type="PROSITE" id="PS51257">
    <property type="entry name" value="PROKAR_LIPOPROTEIN"/>
    <property type="match status" value="1"/>
</dbReference>
<proteinExistence type="predicted"/>
<dbReference type="AlphaFoldDB" id="A0A917J9I7"/>
<evidence type="ECO:0000313" key="1">
    <source>
        <dbReference type="EMBL" id="GGI51001.1"/>
    </source>
</evidence>
<keyword evidence="2" id="KW-1185">Reference proteome</keyword>
<comment type="caution">
    <text evidence="1">The sequence shown here is derived from an EMBL/GenBank/DDBJ whole genome shotgun (WGS) entry which is preliminary data.</text>
</comment>
<dbReference type="InterPro" id="IPR019850">
    <property type="entry name" value="GldD-like"/>
</dbReference>
<dbReference type="Proteomes" id="UP000662074">
    <property type="component" value="Unassembled WGS sequence"/>
</dbReference>
<dbReference type="Pfam" id="PF25593">
    <property type="entry name" value="GldD_lipo"/>
    <property type="match status" value="1"/>
</dbReference>
<sequence length="216" mass="24725">MGDMERSRKKSIAGIWGLFIALTSLYACSSEPDYSPKPRGYARIYFPERTYRQYKADCPYTFTYPTYAIVEPDNAKGAKPCWINLQLPQFKGTLHLSYQPVTSKKVFNELIEDAHTFAFKHTVKATSIDEGIIRYPDRKVYGIYYTIDGNAASSAQFFLTDSTHHYLRGALYFNTQPRLDSIQPVLDFVKKDMAVLIKSFRWSTTFPGAPKGRLLP</sequence>
<protein>
    <submittedName>
        <fullName evidence="1">Gliding motility lipoprotein GldD</fullName>
    </submittedName>
</protein>
<evidence type="ECO:0000313" key="2">
    <source>
        <dbReference type="Proteomes" id="UP000662074"/>
    </source>
</evidence>
<name>A0A917J9I7_9SPHI</name>
<dbReference type="EMBL" id="BMDO01000005">
    <property type="protein sequence ID" value="GGI51001.1"/>
    <property type="molecule type" value="Genomic_DNA"/>
</dbReference>
<accession>A0A917J9I7</accession>
<reference evidence="1" key="1">
    <citation type="journal article" date="2014" name="Int. J. Syst. Evol. Microbiol.">
        <title>Complete genome sequence of Corynebacterium casei LMG S-19264T (=DSM 44701T), isolated from a smear-ripened cheese.</title>
        <authorList>
            <consortium name="US DOE Joint Genome Institute (JGI-PGF)"/>
            <person name="Walter F."/>
            <person name="Albersmeier A."/>
            <person name="Kalinowski J."/>
            <person name="Ruckert C."/>
        </authorList>
    </citation>
    <scope>NUCLEOTIDE SEQUENCE</scope>
    <source>
        <strain evidence="1">CCM 8711</strain>
    </source>
</reference>